<sequence length="389" mass="40345">MAVGPLGAFLGANTPVALNARGITAMLETPGCVRRAVFDSTVGLDSLTRILDLPPGEQAQHAFARGNSFEDHVMANGASELLPILRSQLNLPVAQVRFEDLSAKKVRENLGAVPDLNATRVRLTNDLLRAMLSGTPGAPTIIRHGLTTLTIGSRTAYLEQDALALVVGGLLHIIEIKSFPFLDGRADPGKADAAGRQSAVYAMSLQQTLAGLGLNPATVSTTSLLVLPQNFSLTPVGHLLPLETRIRRLTRQLQTLPDDAALAAVLPPGLALPTLPVVTNTADPAKRRGQDIEIAKVAPAVSAAFNALPPTFGDACLSCPAFLRCRDEAARTGAVASLGSTAASACGSVGHIATALALAEGTRTPGDEAEIALAAALARAQAARSRRVS</sequence>
<name>A0ABW4X6Y3_9ACTN</name>
<dbReference type="EMBL" id="JBHUHP010000001">
    <property type="protein sequence ID" value="MFD2090461.1"/>
    <property type="molecule type" value="Genomic_DNA"/>
</dbReference>
<gene>
    <name evidence="1" type="ORF">ACFSHS_02635</name>
</gene>
<dbReference type="RefSeq" id="WP_376871359.1">
    <property type="nucleotide sequence ID" value="NZ_JBHUHP010000001.1"/>
</dbReference>
<accession>A0ABW4X6Y3</accession>
<evidence type="ECO:0000313" key="2">
    <source>
        <dbReference type="Proteomes" id="UP001597402"/>
    </source>
</evidence>
<protein>
    <recommendedName>
        <fullName evidence="3">PD-(D/E)XK nuclease superfamily protein</fullName>
    </recommendedName>
</protein>
<evidence type="ECO:0000313" key="1">
    <source>
        <dbReference type="EMBL" id="MFD2090461.1"/>
    </source>
</evidence>
<organism evidence="1 2">
    <name type="scientific">Blastococcus deserti</name>
    <dbReference type="NCBI Taxonomy" id="2259033"/>
    <lineage>
        <taxon>Bacteria</taxon>
        <taxon>Bacillati</taxon>
        <taxon>Actinomycetota</taxon>
        <taxon>Actinomycetes</taxon>
        <taxon>Geodermatophilales</taxon>
        <taxon>Geodermatophilaceae</taxon>
        <taxon>Blastococcus</taxon>
    </lineage>
</organism>
<proteinExistence type="predicted"/>
<evidence type="ECO:0008006" key="3">
    <source>
        <dbReference type="Google" id="ProtNLM"/>
    </source>
</evidence>
<comment type="caution">
    <text evidence="1">The sequence shown here is derived from an EMBL/GenBank/DDBJ whole genome shotgun (WGS) entry which is preliminary data.</text>
</comment>
<keyword evidence="2" id="KW-1185">Reference proteome</keyword>
<dbReference type="Proteomes" id="UP001597402">
    <property type="component" value="Unassembled WGS sequence"/>
</dbReference>
<reference evidence="2" key="1">
    <citation type="journal article" date="2019" name="Int. J. Syst. Evol. Microbiol.">
        <title>The Global Catalogue of Microorganisms (GCM) 10K type strain sequencing project: providing services to taxonomists for standard genome sequencing and annotation.</title>
        <authorList>
            <consortium name="The Broad Institute Genomics Platform"/>
            <consortium name="The Broad Institute Genome Sequencing Center for Infectious Disease"/>
            <person name="Wu L."/>
            <person name="Ma J."/>
        </authorList>
    </citation>
    <scope>NUCLEOTIDE SEQUENCE [LARGE SCALE GENOMIC DNA]</scope>
    <source>
        <strain evidence="2">JCM 3338</strain>
    </source>
</reference>